<feature type="compositionally biased region" description="Basic and acidic residues" evidence="1">
    <location>
        <begin position="711"/>
        <end position="723"/>
    </location>
</feature>
<reference evidence="2 3" key="1">
    <citation type="journal article" date="2018" name="PLoS ONE">
        <title>The draft genome of Kipferlia bialata reveals reductive genome evolution in fornicate parasites.</title>
        <authorList>
            <person name="Tanifuji G."/>
            <person name="Takabayashi S."/>
            <person name="Kume K."/>
            <person name="Takagi M."/>
            <person name="Nakayama T."/>
            <person name="Kamikawa R."/>
            <person name="Inagaki Y."/>
            <person name="Hashimoto T."/>
        </authorList>
    </citation>
    <scope>NUCLEOTIDE SEQUENCE [LARGE SCALE GENOMIC DNA]</scope>
    <source>
        <strain evidence="2">NY0173</strain>
    </source>
</reference>
<comment type="caution">
    <text evidence="2">The sequence shown here is derived from an EMBL/GenBank/DDBJ whole genome shotgun (WGS) entry which is preliminary data.</text>
</comment>
<gene>
    <name evidence="2" type="ORF">KIPB_005552</name>
</gene>
<keyword evidence="3" id="KW-1185">Reference proteome</keyword>
<sequence length="891" mass="97982">MTSTTHSKALWLGVGEQERGEERERQSLAYAEKERERLDTAIEGVRQEGERERERLGRESKAQWETCCSEVAGRLEHAAGERRAERERQAEVSNHTLQTRLTEMDSRVEGVKEGAATALSALEHSLSQRHEADAQALASTLSVMKADSTDAHSALDQTLTQILQAVTAEVQCRERERDEVHALLVTERQTADSAIEAERERTDAIVSGMEDRFSALDKTRQTEAQEAQERRAADEARRLVDIEEWQQATREMAQDWCDREEELSAHIEGIARESQRIHDKHYQKMKGQIATMAESVAVIGDNHREGQEIWAESMASLNDMMAKDRDTARESSARNTANIARLEAYGVRERAKMVPRTVLDSILVDATAHCDACTAAVLSTAREETQRGIEGVEGALTKVINERAGALDTRLCLMVEEGVKGVRRDSETALAAATSSLSASVSTLSDKVDTEVKALNDKVAAEGQTREREREADRTSTTSAMERVQQSVMVEVEKGVEGVRKGVAGNASALSTLETQMAERVARAVEGVEQKTSASIATVDTRVTETHASLSLSIKDMASDIEGVKQGHTLLRGVQDETTTTVHDLSTSVSACLASVSSISDRVEVAETEGERERERMDAETRAHCASLLAAERERVAAEVAGVHTLITSVSDTLGDVQQQLLEGVRECGAAQDSKRMLLVSSIMERVDSVSVRVDGVKATFDAHVAALAEREREREARMERETSTASTDASSARVQECITLTQTCTDTVNDTVKALSDHSTRVSAEVESATQTMAQETERLRGEVARALSEVQSLTATLTESVEGERDRQQTGTLQRTQALSDALTAHIASSTQSLSALSVKTQQSIQALKQSQEEMRAVYVQRFKDIALLMMRERREKEKRVEMGSSQQL</sequence>
<feature type="compositionally biased region" description="Basic and acidic residues" evidence="1">
    <location>
        <begin position="460"/>
        <end position="474"/>
    </location>
</feature>
<protein>
    <submittedName>
        <fullName evidence="2">Uncharacterized protein</fullName>
    </submittedName>
</protein>
<feature type="region of interest" description="Disordered" evidence="1">
    <location>
        <begin position="1"/>
        <end position="35"/>
    </location>
</feature>
<dbReference type="AlphaFoldDB" id="A0A9K3CX93"/>
<evidence type="ECO:0000313" key="2">
    <source>
        <dbReference type="EMBL" id="GIQ84110.1"/>
    </source>
</evidence>
<dbReference type="EMBL" id="BDIP01001310">
    <property type="protein sequence ID" value="GIQ84110.1"/>
    <property type="molecule type" value="Genomic_DNA"/>
</dbReference>
<feature type="region of interest" description="Disordered" evidence="1">
    <location>
        <begin position="711"/>
        <end position="731"/>
    </location>
</feature>
<name>A0A9K3CX93_9EUKA</name>
<evidence type="ECO:0000256" key="1">
    <source>
        <dbReference type="SAM" id="MobiDB-lite"/>
    </source>
</evidence>
<accession>A0A9K3CX93</accession>
<dbReference type="Proteomes" id="UP000265618">
    <property type="component" value="Unassembled WGS sequence"/>
</dbReference>
<organism evidence="2 3">
    <name type="scientific">Kipferlia bialata</name>
    <dbReference type="NCBI Taxonomy" id="797122"/>
    <lineage>
        <taxon>Eukaryota</taxon>
        <taxon>Metamonada</taxon>
        <taxon>Carpediemonas-like organisms</taxon>
        <taxon>Kipferlia</taxon>
    </lineage>
</organism>
<proteinExistence type="predicted"/>
<feature type="region of interest" description="Disordered" evidence="1">
    <location>
        <begin position="460"/>
        <end position="480"/>
    </location>
</feature>
<feature type="compositionally biased region" description="Basic and acidic residues" evidence="1">
    <location>
        <begin position="16"/>
        <end position="35"/>
    </location>
</feature>
<evidence type="ECO:0000313" key="3">
    <source>
        <dbReference type="Proteomes" id="UP000265618"/>
    </source>
</evidence>